<dbReference type="EMBL" id="HG937694">
    <property type="protein sequence ID" value="CDP37194.1"/>
    <property type="molecule type" value="Genomic_DNA"/>
</dbReference>
<reference evidence="1" key="2">
    <citation type="submission" date="2014-06" db="EMBL/GenBank/DDBJ databases">
        <title>The complete genome of Blastobotrys (Arxula) adeninivorans LS3 - a yeast of biotechnological interest.</title>
        <authorList>
            <person name="Kunze G."/>
            <person name="Gaillardin C."/>
            <person name="Czernicka M."/>
            <person name="Durrens P."/>
            <person name="Martin T."/>
            <person name="Boer E."/>
            <person name="Gabaldon T."/>
            <person name="Cruz J."/>
            <person name="Talla E."/>
            <person name="Marck C."/>
            <person name="Goffeau A."/>
            <person name="Barbe V."/>
            <person name="Baret P."/>
            <person name="Baronian K."/>
            <person name="Beier S."/>
            <person name="Bleykasten C."/>
            <person name="Bode R."/>
            <person name="Casaregola S."/>
            <person name="Despons L."/>
            <person name="Fairhead C."/>
            <person name="Giersberg M."/>
            <person name="Gierski P."/>
            <person name="Hahnel U."/>
            <person name="Hartmann A."/>
            <person name="Jankowska D."/>
            <person name="Jubin C."/>
            <person name="Jung P."/>
            <person name="Lafontaine I."/>
            <person name="Leh-Louis V."/>
            <person name="Lemaire M."/>
            <person name="Marcet-Houben M."/>
            <person name="Mascher M."/>
            <person name="Morel G."/>
            <person name="Richard G.-F."/>
            <person name="Riechen J."/>
            <person name="Sacerdot C."/>
            <person name="Sarkar A."/>
            <person name="Savel G."/>
            <person name="Schacherer J."/>
            <person name="Sherman D."/>
            <person name="Straub M.-L."/>
            <person name="Stein N."/>
            <person name="Thierry A."/>
            <person name="Trautwein-Schult A."/>
            <person name="Westhof E."/>
            <person name="Worch S."/>
            <person name="Dujon B."/>
            <person name="Souciet J.-L."/>
            <person name="Wincker P."/>
            <person name="Scholz U."/>
            <person name="Neuveglise N."/>
        </authorList>
    </citation>
    <scope>NUCLEOTIDE SEQUENCE</scope>
    <source>
        <strain evidence="1">LS3</strain>
    </source>
</reference>
<proteinExistence type="predicted"/>
<sequence length="775" mass="88161">MGPSSAGPGLGPSILRSARRLSVRACPAEASPDLIRLASCFAKDSDSARDLSARARPANSAKPIAEAQTKNPRILQDKKLLVKHTLFREEAGVLKGVRPWHCTYLWGQNKYVKAKFLRALANIQNTHNVQVKNLIKTANGFLKAGNPTGAVNTWNTITFECDGLPQMERFSSHHRPGICDPLTNILLDAYYSNDRRVFAQLCASLPYSLYPEMMPELIRAICLKGDYDNAAQLLLTWCEAFKRDGHDYIRTGLSNALNSFLYYTLIWGRKSSSAQLGNWEVALDTLSKFNQGIPPEIIPSITQFLHKRIPTHTYLPLLKLLVSRGVDLKQHKYDAFLRASFQCSQENRYAIIGMAQDAARATGQTSPIFNVNFYEFAFWELSTRKSRSLASWILKHVFLRSDSQSSNIVRTLAAHPEQFISTVNWKVIFRAACNQSIVTATQVYDYMKENGIALSTPILSVIFRGFRKRDQEQLCYDLLDMHFLRPRRPIPPELAIELLLLFKKLYSPSVVAQLYTKIVPLGKEDLIELGLYEHVQPSGDEFQPPIKLDSSLLRHTHLSEYYKSLALNAVYGSVLPHLEESQIVQLYKTFRKWAAKNSRPKRESSRPTSHIVVKSRLPNGRKILTLRRARPDHSMYYSYLVPNALVNALLHKKTRESVNLAHKIFVDSLSSLKFSTSDRRQIRSLQSLGNLSYWHCRPMATATGEVSPPQVQKAIHLVSLARKLSRRIPMVSAHLYIPIIQYYRFHEGNEAQAKRWLEYANRLGAKINEVKLRQS</sequence>
<name>A0A060T8W0_BLAAD</name>
<gene>
    <name evidence="1" type="ORF">GNLVRS02_ARAD1D05962g</name>
</gene>
<protein>
    <submittedName>
        <fullName evidence="1">ARAD1D05962p</fullName>
    </submittedName>
</protein>
<organism evidence="1">
    <name type="scientific">Blastobotrys adeninivorans</name>
    <name type="common">Yeast</name>
    <name type="synonym">Arxula adeninivorans</name>
    <dbReference type="NCBI Taxonomy" id="409370"/>
    <lineage>
        <taxon>Eukaryota</taxon>
        <taxon>Fungi</taxon>
        <taxon>Dikarya</taxon>
        <taxon>Ascomycota</taxon>
        <taxon>Saccharomycotina</taxon>
        <taxon>Dipodascomycetes</taxon>
        <taxon>Dipodascales</taxon>
        <taxon>Trichomonascaceae</taxon>
        <taxon>Blastobotrys</taxon>
    </lineage>
</organism>
<dbReference type="AlphaFoldDB" id="A0A060T8W0"/>
<reference evidence="1" key="1">
    <citation type="submission" date="2014-02" db="EMBL/GenBank/DDBJ databases">
        <authorList>
            <person name="Genoscope - CEA"/>
        </authorList>
    </citation>
    <scope>NUCLEOTIDE SEQUENCE</scope>
    <source>
        <strain evidence="1">LS3</strain>
    </source>
</reference>
<accession>A0A060T8W0</accession>
<evidence type="ECO:0000313" key="1">
    <source>
        <dbReference type="EMBL" id="CDP37194.1"/>
    </source>
</evidence>